<evidence type="ECO:0000256" key="19">
    <source>
        <dbReference type="SAM" id="Phobius"/>
    </source>
</evidence>
<dbReference type="InterPro" id="IPR033904">
    <property type="entry name" value="Trans_IPPS_HH"/>
</dbReference>
<keyword evidence="13 19" id="KW-1133">Transmembrane helix</keyword>
<feature type="transmembrane region" description="Helical" evidence="19">
    <location>
        <begin position="117"/>
        <end position="135"/>
    </location>
</feature>
<dbReference type="InterPro" id="IPR017825">
    <property type="entry name" value="Lycopene_cyclase_dom"/>
</dbReference>
<dbReference type="GO" id="GO:0004311">
    <property type="term" value="F:geranylgeranyl diphosphate synthase activity"/>
    <property type="evidence" value="ECO:0007669"/>
    <property type="project" value="InterPro"/>
</dbReference>
<comment type="similarity">
    <text evidence="5">In the N-terminal section; belongs to the lycopene beta-cyclase family.</text>
</comment>
<evidence type="ECO:0000256" key="13">
    <source>
        <dbReference type="ARBA" id="ARBA00022989"/>
    </source>
</evidence>
<comment type="pathway">
    <text evidence="4">Carotenoid biosynthesis; phytoene biosynthesis; all-trans-phytoene from geranylgeranyl diphosphate: step 1/1.</text>
</comment>
<name>A0A9P8W2X5_9HYPO</name>
<dbReference type="SUPFAM" id="SSF48576">
    <property type="entry name" value="Terpenoid synthases"/>
    <property type="match status" value="1"/>
</dbReference>
<evidence type="ECO:0000256" key="12">
    <source>
        <dbReference type="ARBA" id="ARBA00022746"/>
    </source>
</evidence>
<evidence type="ECO:0000256" key="10">
    <source>
        <dbReference type="ARBA" id="ARBA00022679"/>
    </source>
</evidence>
<comment type="subcellular location">
    <subcellularLocation>
        <location evidence="2">Membrane</location>
        <topology evidence="2">Multi-pass membrane protein</topology>
    </subcellularLocation>
</comment>
<evidence type="ECO:0000256" key="8">
    <source>
        <dbReference type="ARBA" id="ARBA00012396"/>
    </source>
</evidence>
<comment type="catalytic activity">
    <reaction evidence="17">
        <text>gamma-carotene = all-trans-beta-carotene</text>
        <dbReference type="Rhea" id="RHEA:32239"/>
        <dbReference type="ChEBI" id="CHEBI:17579"/>
        <dbReference type="ChEBI" id="CHEBI:27740"/>
        <dbReference type="EC" id="5.5.1.19"/>
    </reaction>
</comment>
<evidence type="ECO:0000256" key="1">
    <source>
        <dbReference type="ARBA" id="ARBA00001805"/>
    </source>
</evidence>
<dbReference type="InterPro" id="IPR044843">
    <property type="entry name" value="Trans_IPPS_bact-type"/>
</dbReference>
<dbReference type="EC" id="5.5.1.19" evidence="7"/>
<evidence type="ECO:0000256" key="6">
    <source>
        <dbReference type="ARBA" id="ARBA00008406"/>
    </source>
</evidence>
<feature type="transmembrane region" description="Helical" evidence="19">
    <location>
        <begin position="141"/>
        <end position="161"/>
    </location>
</feature>
<evidence type="ECO:0000256" key="14">
    <source>
        <dbReference type="ARBA" id="ARBA00023136"/>
    </source>
</evidence>
<dbReference type="Proteomes" id="UP000777438">
    <property type="component" value="Unassembled WGS sequence"/>
</dbReference>
<accession>A0A9P8W2X5</accession>
<reference evidence="20 21" key="1">
    <citation type="journal article" date="2021" name="Nat. Commun.">
        <title>Genetic determinants of endophytism in the Arabidopsis root mycobiome.</title>
        <authorList>
            <person name="Mesny F."/>
            <person name="Miyauchi S."/>
            <person name="Thiergart T."/>
            <person name="Pickel B."/>
            <person name="Atanasova L."/>
            <person name="Karlsson M."/>
            <person name="Huettel B."/>
            <person name="Barry K.W."/>
            <person name="Haridas S."/>
            <person name="Chen C."/>
            <person name="Bauer D."/>
            <person name="Andreopoulos W."/>
            <person name="Pangilinan J."/>
            <person name="LaButti K."/>
            <person name="Riley R."/>
            <person name="Lipzen A."/>
            <person name="Clum A."/>
            <person name="Drula E."/>
            <person name="Henrissat B."/>
            <person name="Kohler A."/>
            <person name="Grigoriev I.V."/>
            <person name="Martin F.M."/>
            <person name="Hacquard S."/>
        </authorList>
    </citation>
    <scope>NUCLEOTIDE SEQUENCE [LARGE SCALE GENOMIC DNA]</scope>
    <source>
        <strain evidence="20 21">MPI-CAGE-CH-0241</strain>
    </source>
</reference>
<evidence type="ECO:0000256" key="4">
    <source>
        <dbReference type="ARBA" id="ARBA00005172"/>
    </source>
</evidence>
<comment type="similarity">
    <text evidence="6">In the C-terminal section; belongs to the phytoene/squalene synthase family.</text>
</comment>
<evidence type="ECO:0000256" key="16">
    <source>
        <dbReference type="ARBA" id="ARBA00023268"/>
    </source>
</evidence>
<dbReference type="PROSITE" id="PS01045">
    <property type="entry name" value="SQUALEN_PHYTOEN_SYN_2"/>
    <property type="match status" value="1"/>
</dbReference>
<evidence type="ECO:0000313" key="20">
    <source>
        <dbReference type="EMBL" id="KAH6888398.1"/>
    </source>
</evidence>
<dbReference type="Gene3D" id="1.10.600.10">
    <property type="entry name" value="Farnesyl Diphosphate Synthase"/>
    <property type="match status" value="1"/>
</dbReference>
<dbReference type="CDD" id="cd00683">
    <property type="entry name" value="Trans_IPPS_HH"/>
    <property type="match status" value="1"/>
</dbReference>
<keyword evidence="10" id="KW-0808">Transferase</keyword>
<dbReference type="InterPro" id="IPR019845">
    <property type="entry name" value="Squalene/phytoene_synthase_CS"/>
</dbReference>
<evidence type="ECO:0000256" key="3">
    <source>
        <dbReference type="ARBA" id="ARBA00005089"/>
    </source>
</evidence>
<comment type="pathway">
    <text evidence="3">Carotenoid biosynthesis; beta-carotene biosynthesis.</text>
</comment>
<dbReference type="AlphaFoldDB" id="A0A9P8W2X5"/>
<keyword evidence="11 19" id="KW-0812">Transmembrane</keyword>
<sequence length="583" mass="65569">MGWDYAFVHLTWTIPMGLVLGLIYWPLLTKQEIVKTGFIVSIAVVSTIPWDSYLIQHRIWTYPPDAITGLTFWGIPAEELFFFVIQTVNTSLLYLLLSKSTFYSIYLGEANLLHRVLGQILLALVLVYGAISVHVGGEGLYLGLILVWACPFLLLIWSLTYQSLIKLPLTNTLLPIVLMTLHLWIVDTLALRRGTWSISSGTKHGIEVVRGLDIEEAIFFFVTNILIVWGQVAFDTALAVLHTFPELFPKSNGLPGFGLLLQAILLPKARYDKEKISGLVNAASILRRKSRSFYLASGTLEGRIRIDFIQLYAFCRASDDLVDEATSASEADAWIGKLREYLRLSYEGFEDESQRATRSRLCEYVTSQFPKKYHSALLQLPTSELPREPLDDLLNGFATDVLFDQPAEFPMATTEDLDLYGRQVAGTVAELCIRLVYLRTSQQGLAEAPRHVVNAGAQMGIALQYVNIARDIEVDAKLGRVYIPVAWLKDQDLSAEDVIRHPSGQKVNSLRQRLLDRAFAKYEVARGAIEELPSEARAPMRVAIESYMEIGRILRQLDYAVRPGRATVPLTRRLKVAWMALMG</sequence>
<evidence type="ECO:0000256" key="15">
    <source>
        <dbReference type="ARBA" id="ARBA00023235"/>
    </source>
</evidence>
<dbReference type="SFLD" id="SFLDG01212">
    <property type="entry name" value="Phytoene_synthase_like"/>
    <property type="match status" value="1"/>
</dbReference>
<comment type="catalytic activity">
    <reaction evidence="18">
        <text>all-trans-lycopene = gamma-carotene</text>
        <dbReference type="Rhea" id="RHEA:32219"/>
        <dbReference type="ChEBI" id="CHEBI:15948"/>
        <dbReference type="ChEBI" id="CHEBI:27740"/>
        <dbReference type="EC" id="5.5.1.19"/>
    </reaction>
</comment>
<dbReference type="EC" id="2.5.1.32" evidence="8"/>
<dbReference type="SFLD" id="SFLDS00005">
    <property type="entry name" value="Isoprenoid_Synthase_Type_I"/>
    <property type="match status" value="1"/>
</dbReference>
<dbReference type="Pfam" id="PF00494">
    <property type="entry name" value="SQS_PSY"/>
    <property type="match status" value="1"/>
</dbReference>
<evidence type="ECO:0000256" key="7">
    <source>
        <dbReference type="ARBA" id="ARBA00012242"/>
    </source>
</evidence>
<dbReference type="InterPro" id="IPR002060">
    <property type="entry name" value="Squ/phyt_synthse"/>
</dbReference>
<keyword evidence="12" id="KW-0125">Carotenoid biosynthesis</keyword>
<protein>
    <recommendedName>
        <fullName evidence="9">Bifunctional lycopene cyclase/phytoene synthase</fullName>
        <ecNumber evidence="8">2.5.1.32</ecNumber>
        <ecNumber evidence="7">5.5.1.19</ecNumber>
    </recommendedName>
</protein>
<dbReference type="GO" id="GO:0051996">
    <property type="term" value="F:squalene synthase [NAD(P)H] activity"/>
    <property type="evidence" value="ECO:0007669"/>
    <property type="project" value="InterPro"/>
</dbReference>
<feature type="transmembrane region" description="Helical" evidence="19">
    <location>
        <begin position="37"/>
        <end position="55"/>
    </location>
</feature>
<evidence type="ECO:0000256" key="11">
    <source>
        <dbReference type="ARBA" id="ARBA00022692"/>
    </source>
</evidence>
<dbReference type="GO" id="GO:0045436">
    <property type="term" value="F:lycopene beta cyclase activity"/>
    <property type="evidence" value="ECO:0007669"/>
    <property type="project" value="UniProtKB-ARBA"/>
</dbReference>
<organism evidence="20 21">
    <name type="scientific">Thelonectria olida</name>
    <dbReference type="NCBI Taxonomy" id="1576542"/>
    <lineage>
        <taxon>Eukaryota</taxon>
        <taxon>Fungi</taxon>
        <taxon>Dikarya</taxon>
        <taxon>Ascomycota</taxon>
        <taxon>Pezizomycotina</taxon>
        <taxon>Sordariomycetes</taxon>
        <taxon>Hypocreomycetidae</taxon>
        <taxon>Hypocreales</taxon>
        <taxon>Nectriaceae</taxon>
        <taxon>Thelonectria</taxon>
    </lineage>
</organism>
<evidence type="ECO:0000256" key="9">
    <source>
        <dbReference type="ARBA" id="ARBA00018909"/>
    </source>
</evidence>
<comment type="caution">
    <text evidence="20">The sequence shown here is derived from an EMBL/GenBank/DDBJ whole genome shotgun (WGS) entry which is preliminary data.</text>
</comment>
<gene>
    <name evidence="20" type="ORF">B0T10DRAFT_514071</name>
</gene>
<evidence type="ECO:0000256" key="18">
    <source>
        <dbReference type="ARBA" id="ARBA00029335"/>
    </source>
</evidence>
<dbReference type="SFLD" id="SFLDG01018">
    <property type="entry name" value="Squalene/Phytoene_Synthase_Lik"/>
    <property type="match status" value="1"/>
</dbReference>
<feature type="transmembrane region" description="Helical" evidence="19">
    <location>
        <begin position="6"/>
        <end position="25"/>
    </location>
</feature>
<evidence type="ECO:0000256" key="17">
    <source>
        <dbReference type="ARBA" id="ARBA00029313"/>
    </source>
</evidence>
<dbReference type="GO" id="GO:0016020">
    <property type="term" value="C:membrane"/>
    <property type="evidence" value="ECO:0007669"/>
    <property type="project" value="UniProtKB-SubCell"/>
</dbReference>
<keyword evidence="15" id="KW-0413">Isomerase</keyword>
<dbReference type="OrthoDB" id="6600518at2759"/>
<dbReference type="EMBL" id="JAGPYM010000012">
    <property type="protein sequence ID" value="KAH6888398.1"/>
    <property type="molecule type" value="Genomic_DNA"/>
</dbReference>
<keyword evidence="16" id="KW-0511">Multifunctional enzyme</keyword>
<dbReference type="NCBIfam" id="TIGR03462">
    <property type="entry name" value="CarR_dom_SF"/>
    <property type="match status" value="2"/>
</dbReference>
<keyword evidence="14 19" id="KW-0472">Membrane</keyword>
<dbReference type="PANTHER" id="PTHR31480">
    <property type="entry name" value="BIFUNCTIONAL LYCOPENE CYCLASE/PHYTOENE SYNTHASE"/>
    <property type="match status" value="1"/>
</dbReference>
<comment type="catalytic activity">
    <reaction evidence="1">
        <text>2 (2E,6E,10E)-geranylgeranyl diphosphate = 15-cis-phytoene + 2 diphosphate</text>
        <dbReference type="Rhea" id="RHEA:34475"/>
        <dbReference type="ChEBI" id="CHEBI:27787"/>
        <dbReference type="ChEBI" id="CHEBI:33019"/>
        <dbReference type="ChEBI" id="CHEBI:58756"/>
        <dbReference type="EC" id="2.5.1.32"/>
    </reaction>
</comment>
<dbReference type="GO" id="GO:0016872">
    <property type="term" value="F:intramolecular lyase activity"/>
    <property type="evidence" value="ECO:0007669"/>
    <property type="project" value="InterPro"/>
</dbReference>
<dbReference type="GO" id="GO:0016117">
    <property type="term" value="P:carotenoid biosynthetic process"/>
    <property type="evidence" value="ECO:0007669"/>
    <property type="project" value="UniProtKB-KW"/>
</dbReference>
<evidence type="ECO:0000256" key="5">
    <source>
        <dbReference type="ARBA" id="ARBA00008247"/>
    </source>
</evidence>
<proteinExistence type="inferred from homology"/>
<dbReference type="InterPro" id="IPR008949">
    <property type="entry name" value="Isoprenoid_synthase_dom_sf"/>
</dbReference>
<feature type="transmembrane region" description="Helical" evidence="19">
    <location>
        <begin position="80"/>
        <end position="97"/>
    </location>
</feature>
<keyword evidence="21" id="KW-1185">Reference proteome</keyword>
<evidence type="ECO:0000256" key="2">
    <source>
        <dbReference type="ARBA" id="ARBA00004141"/>
    </source>
</evidence>
<evidence type="ECO:0000313" key="21">
    <source>
        <dbReference type="Proteomes" id="UP000777438"/>
    </source>
</evidence>
<feature type="transmembrane region" description="Helical" evidence="19">
    <location>
        <begin position="173"/>
        <end position="191"/>
    </location>
</feature>